<dbReference type="PANTHER" id="PTHR43546:SF3">
    <property type="entry name" value="UPF0173 METAL-DEPENDENT HYDROLASE MJ1163"/>
    <property type="match status" value="1"/>
</dbReference>
<evidence type="ECO:0000313" key="1">
    <source>
        <dbReference type="EMBL" id="GCE76470.1"/>
    </source>
</evidence>
<dbReference type="InterPro" id="IPR050114">
    <property type="entry name" value="UPF0173_UPF0282_UlaG_hydrolase"/>
</dbReference>
<dbReference type="PANTHER" id="PTHR43546">
    <property type="entry name" value="UPF0173 METAL-DEPENDENT HYDROLASE MJ1163-RELATED"/>
    <property type="match status" value="1"/>
</dbReference>
<organism evidence="1 2">
    <name type="scientific">Cellulomonas biazotea</name>
    <dbReference type="NCBI Taxonomy" id="1709"/>
    <lineage>
        <taxon>Bacteria</taxon>
        <taxon>Bacillati</taxon>
        <taxon>Actinomycetota</taxon>
        <taxon>Actinomycetes</taxon>
        <taxon>Micrococcales</taxon>
        <taxon>Cellulomonadaceae</taxon>
        <taxon>Cellulomonas</taxon>
    </lineage>
</organism>
<dbReference type="InterPro" id="IPR036866">
    <property type="entry name" value="RibonucZ/Hydroxyglut_hydro"/>
</dbReference>
<comment type="caution">
    <text evidence="1">The sequence shown here is derived from an EMBL/GenBank/DDBJ whole genome shotgun (WGS) entry which is preliminary data.</text>
</comment>
<dbReference type="EMBL" id="BIMR01000100">
    <property type="protein sequence ID" value="GCE76470.1"/>
    <property type="molecule type" value="Genomic_DNA"/>
</dbReference>
<keyword evidence="1" id="KW-0378">Hydrolase</keyword>
<proteinExistence type="predicted"/>
<dbReference type="SUPFAM" id="SSF56281">
    <property type="entry name" value="Metallo-hydrolase/oxidoreductase"/>
    <property type="match status" value="1"/>
</dbReference>
<name>A0A402DQQ0_9CELL</name>
<accession>A0A402DQQ0</accession>
<sequence>MRFERGDDALVVDPGTFSDLDHALDGVAAILVTHEHPDHVAVEPVAAAVAAGADVWAPAGVLTALRDAGAPTERLHEVRRGDELEVGGFDVRVLGEWHAVIHPDVPRVANVGFLVAGVLHPGDAYVDPQGAQVDVLLTPVGAPWLRLGEVVDWVRGVAPGKVVMIHDALLSDAGRASARALVARLAGAGELVALGPGEGIDVG</sequence>
<evidence type="ECO:0000313" key="2">
    <source>
        <dbReference type="Proteomes" id="UP000289954"/>
    </source>
</evidence>
<dbReference type="GO" id="GO:0016787">
    <property type="term" value="F:hydrolase activity"/>
    <property type="evidence" value="ECO:0007669"/>
    <property type="project" value="UniProtKB-KW"/>
</dbReference>
<reference evidence="1 2" key="1">
    <citation type="submission" date="2019-01" db="EMBL/GenBank/DDBJ databases">
        <title>Draft genome sequence of Cellulomonas takizawaensis strain TKZ-21.</title>
        <authorList>
            <person name="Yamamura H."/>
            <person name="Hayashi T."/>
            <person name="Hamada M."/>
            <person name="Serisawa Y."/>
            <person name="Matsuyama K."/>
            <person name="Nakagawa Y."/>
            <person name="Otoguro M."/>
            <person name="Yanagida F."/>
            <person name="Hayakawa M."/>
        </authorList>
    </citation>
    <scope>NUCLEOTIDE SEQUENCE [LARGE SCALE GENOMIC DNA]</scope>
    <source>
        <strain evidence="1 2">NBRC12680</strain>
    </source>
</reference>
<protein>
    <submittedName>
        <fullName evidence="1">MBL fold metallo-hydrolase</fullName>
    </submittedName>
</protein>
<dbReference type="AlphaFoldDB" id="A0A402DQQ0"/>
<dbReference type="Gene3D" id="3.60.15.10">
    <property type="entry name" value="Ribonuclease Z/Hydroxyacylglutathione hydrolase-like"/>
    <property type="match status" value="1"/>
</dbReference>
<dbReference type="Pfam" id="PF13483">
    <property type="entry name" value="Lactamase_B_3"/>
    <property type="match status" value="1"/>
</dbReference>
<keyword evidence="2" id="KW-1185">Reference proteome</keyword>
<gene>
    <name evidence="1" type="ORF">CBZ_15260</name>
</gene>
<dbReference type="Proteomes" id="UP000289954">
    <property type="component" value="Unassembled WGS sequence"/>
</dbReference>